<name>A0ABR3RUS9_9PLEO</name>
<protein>
    <recommendedName>
        <fullName evidence="1">Arrestin-like N-terminal domain-containing protein</fullName>
    </recommendedName>
</protein>
<dbReference type="Gene3D" id="2.60.40.640">
    <property type="match status" value="1"/>
</dbReference>
<evidence type="ECO:0000313" key="2">
    <source>
        <dbReference type="EMBL" id="KAL1607844.1"/>
    </source>
</evidence>
<dbReference type="EMBL" id="JAKJXO020000003">
    <property type="protein sequence ID" value="KAL1607844.1"/>
    <property type="molecule type" value="Genomic_DNA"/>
</dbReference>
<dbReference type="Pfam" id="PF00339">
    <property type="entry name" value="Arrestin_N"/>
    <property type="match status" value="1"/>
</dbReference>
<sequence length="444" mass="50008">MVPDLRILLDGDARVYRRGDKVTGRVVLGVENEEKIISLKASFLGTCTTTTNRSVHTPHHTDADNSTQRYQERVRLFQLEQDLLSGPLLSTNKETRTFDFKFPELTAPRYSKWQYGPKYLKGPHPLPPSFQTQTSGGRAVITYCLRVMLSRGGNQESVTEEILPYHPTPDDMQFEPKAHSRVLYAQIWKPLPDHRTAVDKAFSKLSRRISASNSGPRIVPTLYHPEMIAPGQNIPLYISLENTSPVPHPQTSQCILDSLTVKISTHTTSKCGQSATSPEDIELKRVTCLSKSNMAKPLPFNTKLKLAHNFRLVDDAECIPSFKTYTITRRYDLSVSIGLKYEGREFTVRCTTLLEILPRVPRELLPDMPEDGEEAEPLPLYVPREPSREFAPEYESIFQLEGGSSSEASLAYTRSRGSSMLSNISMPAGELDGMSFEEVTVRMR</sequence>
<proteinExistence type="predicted"/>
<dbReference type="InterPro" id="IPR014752">
    <property type="entry name" value="Arrestin-like_C"/>
</dbReference>
<reference evidence="2 3" key="1">
    <citation type="submission" date="2024-02" db="EMBL/GenBank/DDBJ databases">
        <title>De novo assembly and annotation of 12 fungi associated with fruit tree decline syndrome in Ontario, Canada.</title>
        <authorList>
            <person name="Sulman M."/>
            <person name="Ellouze W."/>
            <person name="Ilyukhin E."/>
        </authorList>
    </citation>
    <scope>NUCLEOTIDE SEQUENCE [LARGE SCALE GENOMIC DNA]</scope>
    <source>
        <strain evidence="2 3">M42-189</strain>
    </source>
</reference>
<dbReference type="Proteomes" id="UP001521785">
    <property type="component" value="Unassembled WGS sequence"/>
</dbReference>
<accession>A0ABR3RUS9</accession>
<dbReference type="InterPro" id="IPR014756">
    <property type="entry name" value="Ig_E-set"/>
</dbReference>
<feature type="domain" description="Arrestin-like N-terminal" evidence="1">
    <location>
        <begin position="6"/>
        <end position="86"/>
    </location>
</feature>
<comment type="caution">
    <text evidence="2">The sequence shown here is derived from an EMBL/GenBank/DDBJ whole genome shotgun (WGS) entry which is preliminary data.</text>
</comment>
<keyword evidence="3" id="KW-1185">Reference proteome</keyword>
<dbReference type="SUPFAM" id="SSF81296">
    <property type="entry name" value="E set domains"/>
    <property type="match status" value="1"/>
</dbReference>
<dbReference type="InterPro" id="IPR011021">
    <property type="entry name" value="Arrestin-like_N"/>
</dbReference>
<organism evidence="2 3">
    <name type="scientific">Paraconiothyrium brasiliense</name>
    <dbReference type="NCBI Taxonomy" id="300254"/>
    <lineage>
        <taxon>Eukaryota</taxon>
        <taxon>Fungi</taxon>
        <taxon>Dikarya</taxon>
        <taxon>Ascomycota</taxon>
        <taxon>Pezizomycotina</taxon>
        <taxon>Dothideomycetes</taxon>
        <taxon>Pleosporomycetidae</taxon>
        <taxon>Pleosporales</taxon>
        <taxon>Massarineae</taxon>
        <taxon>Didymosphaeriaceae</taxon>
        <taxon>Paraconiothyrium</taxon>
    </lineage>
</organism>
<gene>
    <name evidence="2" type="ORF">SLS60_002782</name>
</gene>
<evidence type="ECO:0000313" key="3">
    <source>
        <dbReference type="Proteomes" id="UP001521785"/>
    </source>
</evidence>
<evidence type="ECO:0000259" key="1">
    <source>
        <dbReference type="Pfam" id="PF00339"/>
    </source>
</evidence>